<feature type="region of interest" description="Disordered" evidence="1">
    <location>
        <begin position="149"/>
        <end position="173"/>
    </location>
</feature>
<dbReference type="EMBL" id="JAKWBI020000005">
    <property type="protein sequence ID" value="KAJ2907022.1"/>
    <property type="molecule type" value="Genomic_DNA"/>
</dbReference>
<gene>
    <name evidence="3" type="ORF">MKZ38_008590</name>
</gene>
<keyword evidence="4" id="KW-1185">Reference proteome</keyword>
<feature type="compositionally biased region" description="Low complexity" evidence="1">
    <location>
        <begin position="91"/>
        <end position="105"/>
    </location>
</feature>
<feature type="region of interest" description="Disordered" evidence="1">
    <location>
        <begin position="1"/>
        <end position="128"/>
    </location>
</feature>
<feature type="compositionally biased region" description="Polar residues" evidence="1">
    <location>
        <begin position="751"/>
        <end position="780"/>
    </location>
</feature>
<feature type="compositionally biased region" description="Basic residues" evidence="1">
    <location>
        <begin position="44"/>
        <end position="63"/>
    </location>
</feature>
<feature type="domain" description="BTB" evidence="2">
    <location>
        <begin position="307"/>
        <end position="383"/>
    </location>
</feature>
<comment type="caution">
    <text evidence="3">The sequence shown here is derived from an EMBL/GenBank/DDBJ whole genome shotgun (WGS) entry which is preliminary data.</text>
</comment>
<dbReference type="AlphaFoldDB" id="A0AAD5RZL9"/>
<dbReference type="PROSITE" id="PS50097">
    <property type="entry name" value="BTB"/>
    <property type="match status" value="1"/>
</dbReference>
<evidence type="ECO:0000313" key="3">
    <source>
        <dbReference type="EMBL" id="KAJ2907022.1"/>
    </source>
</evidence>
<dbReference type="InterPro" id="IPR000210">
    <property type="entry name" value="BTB/POZ_dom"/>
</dbReference>
<feature type="region of interest" description="Disordered" evidence="1">
    <location>
        <begin position="682"/>
        <end position="837"/>
    </location>
</feature>
<feature type="compositionally biased region" description="Polar residues" evidence="1">
    <location>
        <begin position="74"/>
        <end position="83"/>
    </location>
</feature>
<dbReference type="CDD" id="cd18186">
    <property type="entry name" value="BTB_POZ_ZBTB_KLHL-like"/>
    <property type="match status" value="1"/>
</dbReference>
<evidence type="ECO:0000313" key="4">
    <source>
        <dbReference type="Proteomes" id="UP001201980"/>
    </source>
</evidence>
<evidence type="ECO:0000259" key="2">
    <source>
        <dbReference type="PROSITE" id="PS50097"/>
    </source>
</evidence>
<organism evidence="3 4">
    <name type="scientific">Zalerion maritima</name>
    <dbReference type="NCBI Taxonomy" id="339359"/>
    <lineage>
        <taxon>Eukaryota</taxon>
        <taxon>Fungi</taxon>
        <taxon>Dikarya</taxon>
        <taxon>Ascomycota</taxon>
        <taxon>Pezizomycotina</taxon>
        <taxon>Sordariomycetes</taxon>
        <taxon>Lulworthiomycetidae</taxon>
        <taxon>Lulworthiales</taxon>
        <taxon>Lulworthiaceae</taxon>
        <taxon>Zalerion</taxon>
    </lineage>
</organism>
<name>A0AAD5RZL9_9PEZI</name>
<protein>
    <submittedName>
        <fullName evidence="3">G-patch domain-containing protein</fullName>
    </submittedName>
</protein>
<feature type="compositionally biased region" description="Polar residues" evidence="1">
    <location>
        <begin position="21"/>
        <end position="41"/>
    </location>
</feature>
<evidence type="ECO:0000256" key="1">
    <source>
        <dbReference type="SAM" id="MobiDB-lite"/>
    </source>
</evidence>
<sequence>MKGHQNTDQQPGGQHPGQSQNTQHSNQQDLAPTKGAQPSTHQGKAQRKGKNKKKKGKWNRKSKTNPGNQKGGNMDNSIGGQNQHTHDHQSTQRSDTQRSQTQSPSNIHQPAGVFMNPAGTAVHNHGANSRYQPARNAAFNTQAHSQPIFDQNRQLPGPSSWADARGNDEMTRSDRERNMRAMRVWNPQHGAQPPYPNPVSAPSHLFQVNYAPLQCGLPSPQGIAQMQHAEQFYMQPNIGSHSLQPAHNPNTPHSHDHFPTEPDSGFHADGTLRDAASAVSTGKRRMMLALKRGHVFMPKPAYEFVHQNYNLVVRCQGFIFYCHKEVLCKESTFFKNEYPVLYQNAQVSSSRPGAKVMKADMFNPKQLSMAFRFLYHLGKSLSQLVSDGLIESPLESTCLTTNVAMYITGVALGIKNLTDFAHAHLSQVSGKLVHSLVRHGGPSQARLRQKLSEELVRCWQLVFEQPRLFFTHPEMSLVRFDLSWISNMLIPPLLEMDPPAGEVNDGTWTMADAFMNEPWRSLGDQFRAEIAYWADWNILDPAIDLGRFKDKAALDEVKEIFPRGRPNPFARHAEAVPVSVVDNHGTLDGIVALSQPHGSVENGFGSRSNEALPAGPVITHKLASAISPSTQPQSSVADGEKTEDLGSYMVHRYLNEPTNVISSPKETAHVAQADAAPVGFGEDREAAPQTAPKSGHKVSAEGGIHGSGKGGQLPRTEKSTQAIIPPLKSPVDTHDKGTQTDVALSKIKADGTNTEADLAPQTTSPNGDGNTKTGVSASSKNRGKGKKKAVPFSLAPTAEPEPKTTSVETRTELDAGPKPTEPNKTLKTWAEIARNEK</sequence>
<reference evidence="3" key="1">
    <citation type="submission" date="2022-07" db="EMBL/GenBank/DDBJ databases">
        <title>Draft genome sequence of Zalerion maritima ATCC 34329, a (micro)plastics degrading marine fungus.</title>
        <authorList>
            <person name="Paco A."/>
            <person name="Goncalves M.F.M."/>
            <person name="Rocha-Santos T.A.P."/>
            <person name="Alves A."/>
        </authorList>
    </citation>
    <scope>NUCLEOTIDE SEQUENCE</scope>
    <source>
        <strain evidence="3">ATCC 34329</strain>
    </source>
</reference>
<proteinExistence type="predicted"/>
<feature type="compositionally biased region" description="Low complexity" evidence="1">
    <location>
        <begin position="9"/>
        <end position="20"/>
    </location>
</feature>
<accession>A0AAD5RZL9</accession>
<dbReference type="Proteomes" id="UP001201980">
    <property type="component" value="Unassembled WGS sequence"/>
</dbReference>